<keyword evidence="3" id="KW-1185">Reference proteome</keyword>
<proteinExistence type="predicted"/>
<sequence length="190" mass="21251">MMRHFIHKRSSSLPVEQAPPPPGARQPFSDTASEYGLNSLAVDEFGDLMPTPSGQRHSNQVRDYLANAPSGQHRQQPFPEDYLNLEFLDGTTDSETIQNHRSSEPLFREENHNPYRASVGNEQEQDDHMADGYEEERNSEYSQDPDAEDAAAQGDSLESPRAAKIFSAQGMPNTAKPLMIPPETRLLCSH</sequence>
<feature type="compositionally biased region" description="Basic and acidic residues" evidence="1">
    <location>
        <begin position="101"/>
        <end position="113"/>
    </location>
</feature>
<protein>
    <submittedName>
        <fullName evidence="2">Uncharacterized protein</fullName>
    </submittedName>
</protein>
<gene>
    <name evidence="2" type="ORF">EJ08DRAFT_47853</name>
</gene>
<name>A0A9P4TT89_9PEZI</name>
<comment type="caution">
    <text evidence="2">The sequence shown here is derived from an EMBL/GenBank/DDBJ whole genome shotgun (WGS) entry which is preliminary data.</text>
</comment>
<dbReference type="EMBL" id="MU007123">
    <property type="protein sequence ID" value="KAF2418911.1"/>
    <property type="molecule type" value="Genomic_DNA"/>
</dbReference>
<dbReference type="Proteomes" id="UP000800235">
    <property type="component" value="Unassembled WGS sequence"/>
</dbReference>
<reference evidence="2" key="1">
    <citation type="journal article" date="2020" name="Stud. Mycol.">
        <title>101 Dothideomycetes genomes: a test case for predicting lifestyles and emergence of pathogens.</title>
        <authorList>
            <person name="Haridas S."/>
            <person name="Albert R."/>
            <person name="Binder M."/>
            <person name="Bloem J."/>
            <person name="Labutti K."/>
            <person name="Salamov A."/>
            <person name="Andreopoulos B."/>
            <person name="Baker S."/>
            <person name="Barry K."/>
            <person name="Bills G."/>
            <person name="Bluhm B."/>
            <person name="Cannon C."/>
            <person name="Castanera R."/>
            <person name="Culley D."/>
            <person name="Daum C."/>
            <person name="Ezra D."/>
            <person name="Gonzalez J."/>
            <person name="Henrissat B."/>
            <person name="Kuo A."/>
            <person name="Liang C."/>
            <person name="Lipzen A."/>
            <person name="Lutzoni F."/>
            <person name="Magnuson J."/>
            <person name="Mondo S."/>
            <person name="Nolan M."/>
            <person name="Ohm R."/>
            <person name="Pangilinan J."/>
            <person name="Park H.-J."/>
            <person name="Ramirez L."/>
            <person name="Alfaro M."/>
            <person name="Sun H."/>
            <person name="Tritt A."/>
            <person name="Yoshinaga Y."/>
            <person name="Zwiers L.-H."/>
            <person name="Turgeon B."/>
            <person name="Goodwin S."/>
            <person name="Spatafora J."/>
            <person name="Crous P."/>
            <person name="Grigoriev I."/>
        </authorList>
    </citation>
    <scope>NUCLEOTIDE SEQUENCE</scope>
    <source>
        <strain evidence="2">CBS 130266</strain>
    </source>
</reference>
<organism evidence="2 3">
    <name type="scientific">Tothia fuscella</name>
    <dbReference type="NCBI Taxonomy" id="1048955"/>
    <lineage>
        <taxon>Eukaryota</taxon>
        <taxon>Fungi</taxon>
        <taxon>Dikarya</taxon>
        <taxon>Ascomycota</taxon>
        <taxon>Pezizomycotina</taxon>
        <taxon>Dothideomycetes</taxon>
        <taxon>Pleosporomycetidae</taxon>
        <taxon>Venturiales</taxon>
        <taxon>Cylindrosympodiaceae</taxon>
        <taxon>Tothia</taxon>
    </lineage>
</organism>
<evidence type="ECO:0000313" key="2">
    <source>
        <dbReference type="EMBL" id="KAF2418911.1"/>
    </source>
</evidence>
<dbReference type="AlphaFoldDB" id="A0A9P4TT89"/>
<feature type="compositionally biased region" description="Polar residues" evidence="1">
    <location>
        <begin position="91"/>
        <end position="100"/>
    </location>
</feature>
<accession>A0A9P4TT89</accession>
<feature type="compositionally biased region" description="Basic residues" evidence="1">
    <location>
        <begin position="1"/>
        <end position="10"/>
    </location>
</feature>
<evidence type="ECO:0000313" key="3">
    <source>
        <dbReference type="Proteomes" id="UP000800235"/>
    </source>
</evidence>
<evidence type="ECO:0000256" key="1">
    <source>
        <dbReference type="SAM" id="MobiDB-lite"/>
    </source>
</evidence>
<feature type="region of interest" description="Disordered" evidence="1">
    <location>
        <begin position="89"/>
        <end position="190"/>
    </location>
</feature>
<feature type="compositionally biased region" description="Basic and acidic residues" evidence="1">
    <location>
        <begin position="126"/>
        <end position="139"/>
    </location>
</feature>
<feature type="region of interest" description="Disordered" evidence="1">
    <location>
        <begin position="1"/>
        <end position="77"/>
    </location>
</feature>